<dbReference type="PRINTS" id="PR00081">
    <property type="entry name" value="GDHRDH"/>
</dbReference>
<dbReference type="PROSITE" id="PS00061">
    <property type="entry name" value="ADH_SHORT"/>
    <property type="match status" value="1"/>
</dbReference>
<dbReference type="PANTHER" id="PTHR43976">
    <property type="entry name" value="SHORT CHAIN DEHYDROGENASE"/>
    <property type="match status" value="1"/>
</dbReference>
<evidence type="ECO:0000313" key="5">
    <source>
        <dbReference type="Proteomes" id="UP000198211"/>
    </source>
</evidence>
<proteinExistence type="inferred from homology"/>
<keyword evidence="5" id="KW-1185">Reference proteome</keyword>
<dbReference type="InterPro" id="IPR002347">
    <property type="entry name" value="SDR_fam"/>
</dbReference>
<dbReference type="EMBL" id="NBNE01000457">
    <property type="protein sequence ID" value="OWZ19322.1"/>
    <property type="molecule type" value="Genomic_DNA"/>
</dbReference>
<dbReference type="SUPFAM" id="SSF51735">
    <property type="entry name" value="NAD(P)-binding Rossmann-fold domains"/>
    <property type="match status" value="1"/>
</dbReference>
<evidence type="ECO:0000256" key="2">
    <source>
        <dbReference type="ARBA" id="ARBA00023002"/>
    </source>
</evidence>
<dbReference type="STRING" id="4795.A0A225WP00"/>
<sequence>MTPVPPGAKVWLVTGCASGLGREVVLAALAHGDCVIATARSPARLEDLEKKGARTLALDVTASQDELNSVAAHALGMYGTIDVLVNNAAYLLEGAIEECRRVEQEVLDQYNTNVFGMLRVLRAVLPYMRDKRAGIVANVGSAGGWKGIPGIGLYGSTKFAIAGISLALREEMAPLGVEVTVVEPGAFRTSILGKGFVPAKTPIEDFALLTKPLTTHVASFSGKQPGDPAKAAQLMVEALTKSGRCKGKPLPSRLLLGNDAVKLGQSVLEQTKRELDEWAELSGSTDFADAKP</sequence>
<keyword evidence="2" id="KW-0560">Oxidoreductase</keyword>
<dbReference type="PANTHER" id="PTHR43976:SF16">
    <property type="entry name" value="SHORT-CHAIN DEHYDROGENASE_REDUCTASE FAMILY PROTEIN"/>
    <property type="match status" value="1"/>
</dbReference>
<reference evidence="5" key="1">
    <citation type="submission" date="2017-03" db="EMBL/GenBank/DDBJ databases">
        <title>Phytopthora megakarya and P. palmivora, two closely related causual agents of cacao black pod achieved similar genome size and gene model numbers by different mechanisms.</title>
        <authorList>
            <person name="Ali S."/>
            <person name="Shao J."/>
            <person name="Larry D.J."/>
            <person name="Kronmiller B."/>
            <person name="Shen D."/>
            <person name="Strem M.D."/>
            <person name="Melnick R.L."/>
            <person name="Guiltinan M.J."/>
            <person name="Tyler B.M."/>
            <person name="Meinhardt L.W."/>
            <person name="Bailey B.A."/>
        </authorList>
    </citation>
    <scope>NUCLEOTIDE SEQUENCE [LARGE SCALE GENOMIC DNA]</scope>
    <source>
        <strain evidence="5">zdho120</strain>
    </source>
</reference>
<evidence type="ECO:0000256" key="3">
    <source>
        <dbReference type="RuleBase" id="RU000363"/>
    </source>
</evidence>
<dbReference type="Gene3D" id="3.40.50.720">
    <property type="entry name" value="NAD(P)-binding Rossmann-like Domain"/>
    <property type="match status" value="1"/>
</dbReference>
<dbReference type="InterPro" id="IPR020904">
    <property type="entry name" value="Sc_DH/Rdtase_CS"/>
</dbReference>
<dbReference type="InterPro" id="IPR036291">
    <property type="entry name" value="NAD(P)-bd_dom_sf"/>
</dbReference>
<dbReference type="OrthoDB" id="1274115at2759"/>
<accession>A0A225WP00</accession>
<dbReference type="PRINTS" id="PR00080">
    <property type="entry name" value="SDRFAMILY"/>
</dbReference>
<comment type="caution">
    <text evidence="4">The sequence shown here is derived from an EMBL/GenBank/DDBJ whole genome shotgun (WGS) entry which is preliminary data.</text>
</comment>
<dbReference type="AlphaFoldDB" id="A0A225WP00"/>
<dbReference type="CDD" id="cd05374">
    <property type="entry name" value="17beta-HSD-like_SDR_c"/>
    <property type="match status" value="1"/>
</dbReference>
<gene>
    <name evidence="4" type="ORF">PHMEG_0006456</name>
</gene>
<name>A0A225WP00_9STRA</name>
<organism evidence="4 5">
    <name type="scientific">Phytophthora megakarya</name>
    <dbReference type="NCBI Taxonomy" id="4795"/>
    <lineage>
        <taxon>Eukaryota</taxon>
        <taxon>Sar</taxon>
        <taxon>Stramenopiles</taxon>
        <taxon>Oomycota</taxon>
        <taxon>Peronosporomycetes</taxon>
        <taxon>Peronosporales</taxon>
        <taxon>Peronosporaceae</taxon>
        <taxon>Phytophthora</taxon>
    </lineage>
</organism>
<evidence type="ECO:0000313" key="4">
    <source>
        <dbReference type="EMBL" id="OWZ19322.1"/>
    </source>
</evidence>
<comment type="similarity">
    <text evidence="1 3">Belongs to the short-chain dehydrogenases/reductases (SDR) family.</text>
</comment>
<dbReference type="GO" id="GO:0016491">
    <property type="term" value="F:oxidoreductase activity"/>
    <property type="evidence" value="ECO:0007669"/>
    <property type="project" value="UniProtKB-KW"/>
</dbReference>
<dbReference type="Proteomes" id="UP000198211">
    <property type="component" value="Unassembled WGS sequence"/>
</dbReference>
<dbReference type="InterPro" id="IPR051911">
    <property type="entry name" value="SDR_oxidoreductase"/>
</dbReference>
<dbReference type="Pfam" id="PF00106">
    <property type="entry name" value="adh_short"/>
    <property type="match status" value="1"/>
</dbReference>
<evidence type="ECO:0000256" key="1">
    <source>
        <dbReference type="ARBA" id="ARBA00006484"/>
    </source>
</evidence>
<protein>
    <submittedName>
        <fullName evidence="4">Dehydrogenase</fullName>
    </submittedName>
</protein>